<dbReference type="RefSeq" id="WP_246547124.1">
    <property type="nucleotide sequence ID" value="NZ_BSFM01000014.1"/>
</dbReference>
<dbReference type="Pfam" id="PF02655">
    <property type="entry name" value="ATP-grasp_3"/>
    <property type="match status" value="1"/>
</dbReference>
<dbReference type="EMBL" id="BSFM01000014">
    <property type="protein sequence ID" value="GLK84885.1"/>
    <property type="molecule type" value="Genomic_DNA"/>
</dbReference>
<reference evidence="3" key="2">
    <citation type="submission" date="2023-01" db="EMBL/GenBank/DDBJ databases">
        <authorList>
            <person name="Sun Q."/>
            <person name="Evtushenko L."/>
        </authorList>
    </citation>
    <scope>NUCLEOTIDE SEQUENCE</scope>
    <source>
        <strain evidence="3">VKM B-2789</strain>
    </source>
</reference>
<dbReference type="Gene3D" id="3.30.470.20">
    <property type="entry name" value="ATP-grasp fold, B domain"/>
    <property type="match status" value="1"/>
</dbReference>
<evidence type="ECO:0000259" key="2">
    <source>
        <dbReference type="PROSITE" id="PS50975"/>
    </source>
</evidence>
<keyword evidence="1" id="KW-0067">ATP-binding</keyword>
<dbReference type="SUPFAM" id="SSF56059">
    <property type="entry name" value="Glutathione synthetase ATP-binding domain-like"/>
    <property type="match status" value="1"/>
</dbReference>
<organism evidence="3 4">
    <name type="scientific">Ancylobacter defluvii</name>
    <dbReference type="NCBI Taxonomy" id="1282440"/>
    <lineage>
        <taxon>Bacteria</taxon>
        <taxon>Pseudomonadati</taxon>
        <taxon>Pseudomonadota</taxon>
        <taxon>Alphaproteobacteria</taxon>
        <taxon>Hyphomicrobiales</taxon>
        <taxon>Xanthobacteraceae</taxon>
        <taxon>Ancylobacter</taxon>
    </lineage>
</organism>
<dbReference type="AlphaFoldDB" id="A0A9W6JVY0"/>
<protein>
    <recommendedName>
        <fullName evidence="2">ATP-grasp domain-containing protein</fullName>
    </recommendedName>
</protein>
<evidence type="ECO:0000256" key="1">
    <source>
        <dbReference type="PROSITE-ProRule" id="PRU00409"/>
    </source>
</evidence>
<dbReference type="PROSITE" id="PS50975">
    <property type="entry name" value="ATP_GRASP"/>
    <property type="match status" value="1"/>
</dbReference>
<accession>A0A9W6JVY0</accession>
<dbReference type="InterPro" id="IPR011761">
    <property type="entry name" value="ATP-grasp"/>
</dbReference>
<proteinExistence type="predicted"/>
<evidence type="ECO:0000313" key="3">
    <source>
        <dbReference type="EMBL" id="GLK84885.1"/>
    </source>
</evidence>
<sequence>MPDIVVAALSARALAAAARRAGLEPLVIDLFGDEDTRTLAAEMVPLRRRDGLAIDAADLIEKLEIHALASWPLVLGSGFEAMPDLVDRLAARWRLAGNGGAVLRQVKDPFAFSRLLASLDIAHPRVFADQAPAGMEALEKAIGASGGGHIHPAQRVQANGHYLQERIEGRTISALFLANGAEARLLAFSGQWCAPDAASPYRYGGAAGPIAVPLSVEHGVAKALDRLAGATGLLGLASADLILSRDGWSLIELNPRPGATLDIFDRPPLPPLLHLHLDACEGRLPDLAPLRPGPEFGARAAGILYATAECEMRLDSLPPHTADRPAFGTRLHPGEPVCTVFGEGHDAEEARGVMLLRTDALWKAMQRASLGATK</sequence>
<comment type="caution">
    <text evidence="3">The sequence shown here is derived from an EMBL/GenBank/DDBJ whole genome shotgun (WGS) entry which is preliminary data.</text>
</comment>
<dbReference type="Proteomes" id="UP001143330">
    <property type="component" value="Unassembled WGS sequence"/>
</dbReference>
<dbReference type="InterPro" id="IPR016677">
    <property type="entry name" value="UCP016817_carboligase"/>
</dbReference>
<evidence type="ECO:0000313" key="4">
    <source>
        <dbReference type="Proteomes" id="UP001143330"/>
    </source>
</evidence>
<dbReference type="GO" id="GO:0005524">
    <property type="term" value="F:ATP binding"/>
    <property type="evidence" value="ECO:0007669"/>
    <property type="project" value="UniProtKB-UniRule"/>
</dbReference>
<feature type="domain" description="ATP-grasp" evidence="2">
    <location>
        <begin position="87"/>
        <end position="281"/>
    </location>
</feature>
<dbReference type="PIRSF" id="PIRSF016817">
    <property type="entry name" value="UCP016817_carboligase"/>
    <property type="match status" value="1"/>
</dbReference>
<gene>
    <name evidence="3" type="ORF">GCM10017653_29550</name>
</gene>
<name>A0A9W6JVY0_9HYPH</name>
<reference evidence="3" key="1">
    <citation type="journal article" date="2014" name="Int. J. Syst. Evol. Microbiol.">
        <title>Complete genome sequence of Corynebacterium casei LMG S-19264T (=DSM 44701T), isolated from a smear-ripened cheese.</title>
        <authorList>
            <consortium name="US DOE Joint Genome Institute (JGI-PGF)"/>
            <person name="Walter F."/>
            <person name="Albersmeier A."/>
            <person name="Kalinowski J."/>
            <person name="Ruckert C."/>
        </authorList>
    </citation>
    <scope>NUCLEOTIDE SEQUENCE</scope>
    <source>
        <strain evidence="3">VKM B-2789</strain>
    </source>
</reference>
<dbReference type="InterPro" id="IPR003806">
    <property type="entry name" value="ATP-grasp_PylC-type"/>
</dbReference>
<keyword evidence="1" id="KW-0547">Nucleotide-binding</keyword>
<dbReference type="GO" id="GO:0046872">
    <property type="term" value="F:metal ion binding"/>
    <property type="evidence" value="ECO:0007669"/>
    <property type="project" value="InterPro"/>
</dbReference>
<keyword evidence="4" id="KW-1185">Reference proteome</keyword>